<evidence type="ECO:0000313" key="2">
    <source>
        <dbReference type="EMBL" id="QGY05688.1"/>
    </source>
</evidence>
<name>A0A6B9FZC8_9HYPH</name>
<feature type="signal peptide" evidence="1">
    <location>
        <begin position="1"/>
        <end position="30"/>
    </location>
</feature>
<feature type="chain" id="PRO_5025569033" evidence="1">
    <location>
        <begin position="31"/>
        <end position="73"/>
    </location>
</feature>
<dbReference type="KEGG" id="mmes:MMSR116_30165"/>
<evidence type="ECO:0000256" key="1">
    <source>
        <dbReference type="SAM" id="SignalP"/>
    </source>
</evidence>
<proteinExistence type="predicted"/>
<evidence type="ECO:0000313" key="3">
    <source>
        <dbReference type="Proteomes" id="UP000012488"/>
    </source>
</evidence>
<dbReference type="RefSeq" id="WP_010684557.1">
    <property type="nucleotide sequence ID" value="NZ_CP043538.1"/>
</dbReference>
<dbReference type="Proteomes" id="UP000012488">
    <property type="component" value="Chromosome"/>
</dbReference>
<reference evidence="2 3" key="2">
    <citation type="journal article" date="2013" name="Genome Announc.">
        <title>Draft Genome Sequence of Methylobacterium mesophilicum Strain SR1.6/6, Isolated from Citrus sinensis.</title>
        <authorList>
            <person name="Marinho Almeida D."/>
            <person name="Dini-Andreote F."/>
            <person name="Camargo Neves A.A."/>
            <person name="Juca Ramos R.T."/>
            <person name="Andreote F.D."/>
            <person name="Carneiro A.R."/>
            <person name="Oliveira de Souza Lima A."/>
            <person name="Caracciolo Gomes de Sa P.H."/>
            <person name="Ribeiro Barbosa M.S."/>
            <person name="Araujo W.L."/>
            <person name="Silva A."/>
        </authorList>
    </citation>
    <scope>NUCLEOTIDE SEQUENCE [LARGE SCALE GENOMIC DNA]</scope>
    <source>
        <strain evidence="2 3">SR1.6/6</strain>
    </source>
</reference>
<organism evidence="2 3">
    <name type="scientific">Methylobacterium mesophilicum SR1.6/6</name>
    <dbReference type="NCBI Taxonomy" id="908290"/>
    <lineage>
        <taxon>Bacteria</taxon>
        <taxon>Pseudomonadati</taxon>
        <taxon>Pseudomonadota</taxon>
        <taxon>Alphaproteobacteria</taxon>
        <taxon>Hyphomicrobiales</taxon>
        <taxon>Methylobacteriaceae</taxon>
        <taxon>Methylobacterium</taxon>
    </lineage>
</organism>
<accession>A0A6B9FZC8</accession>
<dbReference type="EMBL" id="CP043538">
    <property type="protein sequence ID" value="QGY05688.1"/>
    <property type="molecule type" value="Genomic_DNA"/>
</dbReference>
<keyword evidence="1" id="KW-0732">Signal</keyword>
<dbReference type="AlphaFoldDB" id="A0A6B9FZC8"/>
<protein>
    <submittedName>
        <fullName evidence="2">Uncharacterized protein</fullName>
    </submittedName>
</protein>
<sequence length="73" mass="7319">MNLCRDRILDRLWLALSGAAALSAALQAGAQIGARPCSSGGPFLAAQATASDMPARTALSAAGCRDAHPGGLR</sequence>
<gene>
    <name evidence="2" type="ORF">MMSR116_30165</name>
</gene>
<reference evidence="2 3" key="1">
    <citation type="journal article" date="2012" name="Genet. Mol. Biol.">
        <title>Analysis of 16S rRNA and mxaF genes revealing insights into Methylobacterium niche-specific plant association.</title>
        <authorList>
            <person name="Dourado M.N."/>
            <person name="Andreote F.D."/>
            <person name="Dini-Andreote F."/>
            <person name="Conti R."/>
            <person name="Araujo J.M."/>
            <person name="Araujo W.L."/>
        </authorList>
    </citation>
    <scope>NUCLEOTIDE SEQUENCE [LARGE SCALE GENOMIC DNA]</scope>
    <source>
        <strain evidence="2 3">SR1.6/6</strain>
    </source>
</reference>